<dbReference type="RefSeq" id="WP_203172946.1">
    <property type="nucleotide sequence ID" value="NZ_JAEVHM010000001.1"/>
</dbReference>
<dbReference type="PANTHER" id="PTHR43197">
    <property type="entry name" value="UTP--GLUCOSE-1-PHOSPHATE URIDYLYLTRANSFERASE"/>
    <property type="match status" value="1"/>
</dbReference>
<feature type="compositionally biased region" description="Pro residues" evidence="6">
    <location>
        <begin position="159"/>
        <end position="169"/>
    </location>
</feature>
<comment type="catalytic activity">
    <reaction evidence="5">
        <text>alpha-D-glucose 1-phosphate + UTP + H(+) = UDP-alpha-D-glucose + diphosphate</text>
        <dbReference type="Rhea" id="RHEA:19889"/>
        <dbReference type="ChEBI" id="CHEBI:15378"/>
        <dbReference type="ChEBI" id="CHEBI:33019"/>
        <dbReference type="ChEBI" id="CHEBI:46398"/>
        <dbReference type="ChEBI" id="CHEBI:58601"/>
        <dbReference type="ChEBI" id="CHEBI:58885"/>
        <dbReference type="EC" id="2.7.7.9"/>
    </reaction>
</comment>
<dbReference type="InterPro" id="IPR029044">
    <property type="entry name" value="Nucleotide-diphossugar_trans"/>
</dbReference>
<dbReference type="GO" id="GO:0016740">
    <property type="term" value="F:transferase activity"/>
    <property type="evidence" value="ECO:0007669"/>
    <property type="project" value="UniProtKB-KW"/>
</dbReference>
<comment type="caution">
    <text evidence="8">The sequence shown here is derived from an EMBL/GenBank/DDBJ whole genome shotgun (WGS) entry which is preliminary data.</text>
</comment>
<accession>A0ABS1XMH9</accession>
<dbReference type="Gene3D" id="3.90.550.10">
    <property type="entry name" value="Spore Coat Polysaccharide Biosynthesis Protein SpsA, Chain A"/>
    <property type="match status" value="1"/>
</dbReference>
<dbReference type="EC" id="2.7.7.9" evidence="2"/>
<feature type="region of interest" description="Disordered" evidence="6">
    <location>
        <begin position="153"/>
        <end position="221"/>
    </location>
</feature>
<evidence type="ECO:0000313" key="9">
    <source>
        <dbReference type="Proteomes" id="UP000601027"/>
    </source>
</evidence>
<feature type="compositionally biased region" description="Polar residues" evidence="6">
    <location>
        <begin position="175"/>
        <end position="194"/>
    </location>
</feature>
<name>A0ABS1XMH9_9ACTN</name>
<dbReference type="SUPFAM" id="SSF53448">
    <property type="entry name" value="Nucleotide-diphospho-sugar transferases"/>
    <property type="match status" value="1"/>
</dbReference>
<evidence type="ECO:0000256" key="4">
    <source>
        <dbReference type="ARBA" id="ARBA00022695"/>
    </source>
</evidence>
<dbReference type="InterPro" id="IPR005771">
    <property type="entry name" value="GalU_uridylyltTrfase_bac/arc"/>
</dbReference>
<dbReference type="Proteomes" id="UP000601027">
    <property type="component" value="Unassembled WGS sequence"/>
</dbReference>
<organism evidence="8 9">
    <name type="scientific">Micromonospora parastrephiae</name>
    <dbReference type="NCBI Taxonomy" id="2806101"/>
    <lineage>
        <taxon>Bacteria</taxon>
        <taxon>Bacillati</taxon>
        <taxon>Actinomycetota</taxon>
        <taxon>Actinomycetes</taxon>
        <taxon>Micromonosporales</taxon>
        <taxon>Micromonosporaceae</taxon>
        <taxon>Micromonospora</taxon>
    </lineage>
</organism>
<dbReference type="InterPro" id="IPR005835">
    <property type="entry name" value="NTP_transferase_dom"/>
</dbReference>
<sequence>MRAVIAVAGMGSRFFPIGKTINKCMLPIFNQPVVAYAVADCVAAGAREIAIVTAPGEIGRQVRHYFTEDHDLKDYFAARGWQDKYASLADLHSQADFTFLEQPRDDRYGTALPAIVAADFIAGDDFLLVAGDDLLLRNDGGSDLADLATARAAAGVPARSPPPRCPVPRPTATASSTREQPEVTSYSISCWKSQTTTASRPPTSTSAALCYPPTPWPTSRS</sequence>
<protein>
    <recommendedName>
        <fullName evidence="2">UTP--glucose-1-phosphate uridylyltransferase</fullName>
        <ecNumber evidence="2">2.7.7.9</ecNumber>
    </recommendedName>
</protein>
<evidence type="ECO:0000256" key="5">
    <source>
        <dbReference type="ARBA" id="ARBA00048128"/>
    </source>
</evidence>
<comment type="similarity">
    <text evidence="1">Belongs to the UDPGP type 2 family.</text>
</comment>
<reference evidence="8 9" key="1">
    <citation type="submission" date="2021-01" db="EMBL/GenBank/DDBJ databases">
        <title>Draft genome sequence of Micromonospora sp. strain STR1_7.</title>
        <authorList>
            <person name="Karlyshev A."/>
            <person name="Jawad R."/>
        </authorList>
    </citation>
    <scope>NUCLEOTIDE SEQUENCE [LARGE SCALE GENOMIC DNA]</scope>
    <source>
        <strain evidence="8 9">STR1-7</strain>
    </source>
</reference>
<keyword evidence="3 8" id="KW-0808">Transferase</keyword>
<evidence type="ECO:0000256" key="3">
    <source>
        <dbReference type="ARBA" id="ARBA00022679"/>
    </source>
</evidence>
<feature type="domain" description="Nucleotidyl transferase" evidence="7">
    <location>
        <begin position="3"/>
        <end position="153"/>
    </location>
</feature>
<gene>
    <name evidence="8" type="ORF">JNW91_00435</name>
</gene>
<dbReference type="EMBL" id="JAEVHM010000001">
    <property type="protein sequence ID" value="MBM0230470.1"/>
    <property type="molecule type" value="Genomic_DNA"/>
</dbReference>
<dbReference type="PANTHER" id="PTHR43197:SF1">
    <property type="entry name" value="UTP--GLUCOSE-1-PHOSPHATE URIDYLYLTRANSFERASE"/>
    <property type="match status" value="1"/>
</dbReference>
<evidence type="ECO:0000256" key="6">
    <source>
        <dbReference type="SAM" id="MobiDB-lite"/>
    </source>
</evidence>
<evidence type="ECO:0000313" key="8">
    <source>
        <dbReference type="EMBL" id="MBM0230470.1"/>
    </source>
</evidence>
<proteinExistence type="inferred from homology"/>
<feature type="compositionally biased region" description="Pro residues" evidence="6">
    <location>
        <begin position="212"/>
        <end position="221"/>
    </location>
</feature>
<evidence type="ECO:0000259" key="7">
    <source>
        <dbReference type="Pfam" id="PF00483"/>
    </source>
</evidence>
<evidence type="ECO:0000256" key="1">
    <source>
        <dbReference type="ARBA" id="ARBA00006890"/>
    </source>
</evidence>
<evidence type="ECO:0000256" key="2">
    <source>
        <dbReference type="ARBA" id="ARBA00012415"/>
    </source>
</evidence>
<keyword evidence="4" id="KW-0548">Nucleotidyltransferase</keyword>
<feature type="compositionally biased region" description="Low complexity" evidence="6">
    <location>
        <begin position="195"/>
        <end position="208"/>
    </location>
</feature>
<dbReference type="Pfam" id="PF00483">
    <property type="entry name" value="NTP_transferase"/>
    <property type="match status" value="1"/>
</dbReference>
<keyword evidence="9" id="KW-1185">Reference proteome</keyword>